<dbReference type="GO" id="GO:0005524">
    <property type="term" value="F:ATP binding"/>
    <property type="evidence" value="ECO:0007669"/>
    <property type="project" value="UniProtKB-UniRule"/>
</dbReference>
<dbReference type="PROSITE" id="PS50011">
    <property type="entry name" value="PROTEIN_KINASE_DOM"/>
    <property type="match status" value="1"/>
</dbReference>
<feature type="binding site" evidence="1">
    <location>
        <position position="47"/>
    </location>
    <ligand>
        <name>ATP</name>
        <dbReference type="ChEBI" id="CHEBI:30616"/>
    </ligand>
</feature>
<keyword evidence="4" id="KW-1185">Reference proteome</keyword>
<dbReference type="InterPro" id="IPR017441">
    <property type="entry name" value="Protein_kinase_ATP_BS"/>
</dbReference>
<dbReference type="PROSITE" id="PS00107">
    <property type="entry name" value="PROTEIN_KINASE_ATP"/>
    <property type="match status" value="1"/>
</dbReference>
<sequence>MMTVWDTPRGRLSRVGEYDLGETIGRGAYAHVREAVHRETGQLLACKILPALHVPGAPATWDKTIDAIEAHKEMVLLKAFAGAGIPGIVKLEGMLEEDGWTCAMMTTER</sequence>
<gene>
    <name evidence="3" type="ORF">CspeluHIS016_0305340</name>
</gene>
<evidence type="ECO:0000313" key="3">
    <source>
        <dbReference type="EMBL" id="GMK56694.1"/>
    </source>
</evidence>
<dbReference type="GO" id="GO:0004672">
    <property type="term" value="F:protein kinase activity"/>
    <property type="evidence" value="ECO:0007669"/>
    <property type="project" value="InterPro"/>
</dbReference>
<comment type="caution">
    <text evidence="3">The sequence shown here is derived from an EMBL/GenBank/DDBJ whole genome shotgun (WGS) entry which is preliminary data.</text>
</comment>
<keyword evidence="1" id="KW-0067">ATP-binding</keyword>
<organism evidence="3 4">
    <name type="scientific">Cutaneotrichosporon spelunceum</name>
    <dbReference type="NCBI Taxonomy" id="1672016"/>
    <lineage>
        <taxon>Eukaryota</taxon>
        <taxon>Fungi</taxon>
        <taxon>Dikarya</taxon>
        <taxon>Basidiomycota</taxon>
        <taxon>Agaricomycotina</taxon>
        <taxon>Tremellomycetes</taxon>
        <taxon>Trichosporonales</taxon>
        <taxon>Trichosporonaceae</taxon>
        <taxon>Cutaneotrichosporon</taxon>
    </lineage>
</organism>
<protein>
    <recommendedName>
        <fullName evidence="2">Protein kinase domain-containing protein</fullName>
    </recommendedName>
</protein>
<dbReference type="AlphaFoldDB" id="A0AAD3YCC2"/>
<feature type="domain" description="Protein kinase" evidence="2">
    <location>
        <begin position="18"/>
        <end position="109"/>
    </location>
</feature>
<keyword evidence="1" id="KW-0547">Nucleotide-binding</keyword>
<reference evidence="3" key="2">
    <citation type="submission" date="2023-06" db="EMBL/GenBank/DDBJ databases">
        <authorList>
            <person name="Kobayashi Y."/>
            <person name="Kayamori A."/>
            <person name="Aoki K."/>
            <person name="Shiwa Y."/>
            <person name="Fujita N."/>
            <person name="Sugita T."/>
            <person name="Iwasaki W."/>
            <person name="Tanaka N."/>
            <person name="Takashima M."/>
        </authorList>
    </citation>
    <scope>NUCLEOTIDE SEQUENCE</scope>
    <source>
        <strain evidence="3">HIS016</strain>
    </source>
</reference>
<evidence type="ECO:0000313" key="4">
    <source>
        <dbReference type="Proteomes" id="UP001222932"/>
    </source>
</evidence>
<dbReference type="InterPro" id="IPR011009">
    <property type="entry name" value="Kinase-like_dom_sf"/>
</dbReference>
<reference evidence="3" key="1">
    <citation type="journal article" date="2023" name="BMC Genomics">
        <title>Chromosome-level genome assemblies of Cutaneotrichosporon spp. (Trichosporonales, Basidiomycota) reveal imbalanced evolution between nucleotide sequences and chromosome synteny.</title>
        <authorList>
            <person name="Kobayashi Y."/>
            <person name="Kayamori A."/>
            <person name="Aoki K."/>
            <person name="Shiwa Y."/>
            <person name="Matsutani M."/>
            <person name="Fujita N."/>
            <person name="Sugita T."/>
            <person name="Iwasaki W."/>
            <person name="Tanaka N."/>
            <person name="Takashima M."/>
        </authorList>
    </citation>
    <scope>NUCLEOTIDE SEQUENCE</scope>
    <source>
        <strain evidence="3">HIS016</strain>
    </source>
</reference>
<name>A0AAD3YCC2_9TREE</name>
<dbReference type="EMBL" id="BTCM01000003">
    <property type="protein sequence ID" value="GMK56694.1"/>
    <property type="molecule type" value="Genomic_DNA"/>
</dbReference>
<dbReference type="Gene3D" id="3.30.200.20">
    <property type="entry name" value="Phosphorylase Kinase, domain 1"/>
    <property type="match status" value="1"/>
</dbReference>
<evidence type="ECO:0000256" key="1">
    <source>
        <dbReference type="PROSITE-ProRule" id="PRU10141"/>
    </source>
</evidence>
<dbReference type="Proteomes" id="UP001222932">
    <property type="component" value="Unassembled WGS sequence"/>
</dbReference>
<proteinExistence type="predicted"/>
<dbReference type="SUPFAM" id="SSF56112">
    <property type="entry name" value="Protein kinase-like (PK-like)"/>
    <property type="match status" value="1"/>
</dbReference>
<dbReference type="InterPro" id="IPR000719">
    <property type="entry name" value="Prot_kinase_dom"/>
</dbReference>
<evidence type="ECO:0000259" key="2">
    <source>
        <dbReference type="PROSITE" id="PS50011"/>
    </source>
</evidence>
<accession>A0AAD3YCC2</accession>